<evidence type="ECO:0000313" key="3">
    <source>
        <dbReference type="RefSeq" id="XP_052745825.1"/>
    </source>
</evidence>
<accession>A0ABM3M470</accession>
<organism evidence="2 3">
    <name type="scientific">Bicyclus anynana</name>
    <name type="common">Squinting bush brown butterfly</name>
    <dbReference type="NCBI Taxonomy" id="110368"/>
    <lineage>
        <taxon>Eukaryota</taxon>
        <taxon>Metazoa</taxon>
        <taxon>Ecdysozoa</taxon>
        <taxon>Arthropoda</taxon>
        <taxon>Hexapoda</taxon>
        <taxon>Insecta</taxon>
        <taxon>Pterygota</taxon>
        <taxon>Neoptera</taxon>
        <taxon>Endopterygota</taxon>
        <taxon>Lepidoptera</taxon>
        <taxon>Glossata</taxon>
        <taxon>Ditrysia</taxon>
        <taxon>Papilionoidea</taxon>
        <taxon>Nymphalidae</taxon>
        <taxon>Satyrinae</taxon>
        <taxon>Satyrini</taxon>
        <taxon>Mycalesina</taxon>
        <taxon>Bicyclus</taxon>
    </lineage>
</organism>
<name>A0ABM3M470_BICAN</name>
<keyword evidence="2" id="KW-1185">Reference proteome</keyword>
<evidence type="ECO:0000259" key="1">
    <source>
        <dbReference type="Pfam" id="PF23055"/>
    </source>
</evidence>
<reference evidence="3" key="1">
    <citation type="submission" date="2025-08" db="UniProtKB">
        <authorList>
            <consortium name="RefSeq"/>
        </authorList>
    </citation>
    <scope>IDENTIFICATION</scope>
</reference>
<dbReference type="Pfam" id="PF23055">
    <property type="entry name" value="DUF7041"/>
    <property type="match status" value="1"/>
</dbReference>
<dbReference type="Proteomes" id="UP001652582">
    <property type="component" value="Chromosome 26"/>
</dbReference>
<dbReference type="InterPro" id="IPR055469">
    <property type="entry name" value="DUF7041"/>
</dbReference>
<dbReference type="RefSeq" id="XP_052745825.1">
    <property type="nucleotide sequence ID" value="XM_052889865.1"/>
</dbReference>
<gene>
    <name evidence="3" type="primary">LOC128199628</name>
</gene>
<proteinExistence type="predicted"/>
<sequence length="137" mass="15521">MSQEKAALWFAQLEVVSLQLREPKLSKITSDTTKFYFVATQLETKYAIQVKDVITNPPATDKYERIKNELINRLSASQEKRIQHEELGHRKPSQFLRHLQNLAGPSGATDSVKSILTSRLPQNIQTVIASQIDETVS</sequence>
<evidence type="ECO:0000313" key="2">
    <source>
        <dbReference type="Proteomes" id="UP001652582"/>
    </source>
</evidence>
<dbReference type="PANTHER" id="PTHR33327">
    <property type="entry name" value="ENDONUCLEASE"/>
    <property type="match status" value="1"/>
</dbReference>
<dbReference type="GeneID" id="128199628"/>
<dbReference type="PANTHER" id="PTHR33327:SF3">
    <property type="entry name" value="RNA-DIRECTED DNA POLYMERASE"/>
    <property type="match status" value="1"/>
</dbReference>
<protein>
    <submittedName>
        <fullName evidence="3">Uncharacterized protein LOC128199628</fullName>
    </submittedName>
</protein>
<feature type="domain" description="DUF7041" evidence="1">
    <location>
        <begin position="6"/>
        <end position="84"/>
    </location>
</feature>